<dbReference type="PANTHER" id="PTHR46957">
    <property type="entry name" value="CYTOKINE RECEPTOR"/>
    <property type="match status" value="1"/>
</dbReference>
<feature type="domain" description="Fibronectin type-III" evidence="2">
    <location>
        <begin position="817"/>
        <end position="926"/>
    </location>
</feature>
<sequence length="1294" mass="142224">MSTQVHAGLLPHPMDTSNRMPSVHRVIGTAYDHTSAAPICRPSSDCGGSSSGLGGMTKTDIVSSDDSSLASDAPMAAKGSWSIQQNAVVVNGVPPIPYMPCSQGPTSSNSPSPMFAEQGRNMFATVVQRTSASSSNSNDLFVHVQTGETLSILVGTDVHQITGPATVRMVNQAGASAALPLHVPPGHMVQQILDEQGVLRHLILSPESTPAAHLHAGTGPPITAVNASRSSNPPLKFDSSLPPVVPSFPPPTLPYNVHNNVEGSEELSKKQWQGKKATSQANSTPLIANSYNDEHELSQSGASANEDDEWERLGEMLSKVQPPRVLREGARDVDLAWQELDTSEAAASGGPFPQIDASEFSYEIVVFENSENGPVVHSYRCEPGNGNHVVLKQLRPNTLYYVHLRASLEERGLQGSPSPSTSFRTLRAVPEAPLISQEPVARSHNSLTIRWSPPVDNGLPIRLYRVELFIEKGKGGSYKVVYEGLEEKSVLTGLSPLTKYRIRLIAINDEGESKPSPEVTFQTLALPQPPSAPKPPQLAFLSSKTVKLSWTMLANHQYSLQMSEAACPSQFCILLERAHQDYFAMNDLPCNRQYHFRLVAHNEAGDSEPSEPLIIRTPRFPSSPSNSPPATPTKLRARNVDSRLEIGWKPASTSTSDKTEYVLEGSTDDPPKNWCVVYKGNATSTIICDSNLCAFRVSACRFQSQSNWSEVLTLRKRERRLAVVSKCEAPRLKEISDGCVRVEWNPVNTVQSSKVRYCLRTMKPQLVDIYKGEETSFEIRNCLPGSELEVQVRAVLIKSDSSELEGEWSDSSTLRVAPLPPLPPVDVFLDTNNDLHWMPSATDNGAPITEYLVERVIISKPARVLEEERECESSTEWTSRTIEAAERSLYVGDGKYGCKYQLSVCAINAGGKSVPSQCVYLFIPPDVPSPPLNFQINAQGCGQLRASWCVPVSNGSELKGYRLVVKDKDSNEQICEKQLSSTDTTDDIEDLVPDHLYKLMLYAFNDVGESLAAVSVARTPPPPPLPPILTCAESSPSVLKLKWKPVGVVPSSSQFYFYLERENDNGKFSRIFEGERRYCSVRFLTEGTKYRFRIRCGTRLSGAGDWSEPYEFSTAQPAPPGIRGPVVVNEVGPGCFQIEWQPVRMSSSNFVNDNIFYRLEMAYRNLSSIQWKTIYEGSSTSYSLSTSENAHLRIRTVRVRNGVESVSPALPVEIVVPSNSSLSLNPKSTNDKCLTDTEKLASSAMSNMQRIQYYLFSDTHYALAILVNRLRISGLCSGSLSQRLLHSAQLEMEV</sequence>
<dbReference type="SUPFAM" id="SSF49265">
    <property type="entry name" value="Fibronectin type III"/>
    <property type="match status" value="5"/>
</dbReference>
<dbReference type="PROSITE" id="PS50853">
    <property type="entry name" value="FN3"/>
    <property type="match status" value="8"/>
</dbReference>
<dbReference type="GO" id="GO:0016020">
    <property type="term" value="C:membrane"/>
    <property type="evidence" value="ECO:0007669"/>
    <property type="project" value="UniProtKB-SubCell"/>
</dbReference>
<feature type="domain" description="Fibronectin type-III" evidence="2">
    <location>
        <begin position="1025"/>
        <end position="1117"/>
    </location>
</feature>
<feature type="domain" description="Fibronectin type-III" evidence="2">
    <location>
        <begin position="532"/>
        <end position="620"/>
    </location>
</feature>
<dbReference type="InterPro" id="IPR050713">
    <property type="entry name" value="RTP_Phos/Ushers"/>
</dbReference>
<evidence type="ECO:0000256" key="1">
    <source>
        <dbReference type="SAM" id="MobiDB-lite"/>
    </source>
</evidence>
<accession>A0A0N5B137</accession>
<dbReference type="Pfam" id="PF00041">
    <property type="entry name" value="fn3"/>
    <property type="match status" value="2"/>
</dbReference>
<feature type="region of interest" description="Disordered" evidence="1">
    <location>
        <begin position="262"/>
        <end position="283"/>
    </location>
</feature>
<proteinExistence type="predicted"/>
<evidence type="ECO:0000313" key="3">
    <source>
        <dbReference type="Proteomes" id="UP000046393"/>
    </source>
</evidence>
<feature type="domain" description="Fibronectin type-III" evidence="2">
    <location>
        <begin position="726"/>
        <end position="816"/>
    </location>
</feature>
<dbReference type="STRING" id="451379.A0A0N5B137"/>
<organism evidence="3 4">
    <name type="scientific">Syphacia muris</name>
    <dbReference type="NCBI Taxonomy" id="451379"/>
    <lineage>
        <taxon>Eukaryota</taxon>
        <taxon>Metazoa</taxon>
        <taxon>Ecdysozoa</taxon>
        <taxon>Nematoda</taxon>
        <taxon>Chromadorea</taxon>
        <taxon>Rhabditida</taxon>
        <taxon>Spirurina</taxon>
        <taxon>Oxyuridomorpha</taxon>
        <taxon>Oxyuroidea</taxon>
        <taxon>Oxyuridae</taxon>
        <taxon>Syphacia</taxon>
    </lineage>
</organism>
<dbReference type="SMART" id="SM00060">
    <property type="entry name" value="FN3"/>
    <property type="match status" value="9"/>
</dbReference>
<keyword evidence="3" id="KW-1185">Reference proteome</keyword>
<dbReference type="InterPro" id="IPR003961">
    <property type="entry name" value="FN3_dom"/>
</dbReference>
<dbReference type="Gene3D" id="2.60.40.10">
    <property type="entry name" value="Immunoglobulins"/>
    <property type="match status" value="8"/>
</dbReference>
<feature type="domain" description="Fibronectin type-III" evidence="2">
    <location>
        <begin position="930"/>
        <end position="1023"/>
    </location>
</feature>
<dbReference type="Proteomes" id="UP000046393">
    <property type="component" value="Unplaced"/>
</dbReference>
<feature type="domain" description="Fibronectin type-III" evidence="2">
    <location>
        <begin position="429"/>
        <end position="526"/>
    </location>
</feature>
<name>A0A0N5B137_9BILA</name>
<protein>
    <submittedName>
        <fullName evidence="4">Fibronectin type-III domain-containing protein</fullName>
    </submittedName>
</protein>
<dbReference type="PANTHER" id="PTHR46957:SF3">
    <property type="entry name" value="CYTOKINE RECEPTOR"/>
    <property type="match status" value="1"/>
</dbReference>
<dbReference type="WBParaSite" id="SMUV_0001098901-mRNA-1">
    <property type="protein sequence ID" value="SMUV_0001098901-mRNA-1"/>
    <property type="gene ID" value="SMUV_0001098901"/>
</dbReference>
<feature type="domain" description="Fibronectin type-III" evidence="2">
    <location>
        <begin position="628"/>
        <end position="719"/>
    </location>
</feature>
<dbReference type="InterPro" id="IPR013783">
    <property type="entry name" value="Ig-like_fold"/>
</dbReference>
<reference evidence="4" key="1">
    <citation type="submission" date="2017-02" db="UniProtKB">
        <authorList>
            <consortium name="WormBaseParasite"/>
        </authorList>
    </citation>
    <scope>IDENTIFICATION</scope>
</reference>
<dbReference type="CDD" id="cd00063">
    <property type="entry name" value="FN3"/>
    <property type="match status" value="7"/>
</dbReference>
<dbReference type="InterPro" id="IPR036116">
    <property type="entry name" value="FN3_sf"/>
</dbReference>
<evidence type="ECO:0000259" key="2">
    <source>
        <dbReference type="PROSITE" id="PS50853"/>
    </source>
</evidence>
<evidence type="ECO:0000313" key="4">
    <source>
        <dbReference type="WBParaSite" id="SMUV_0001098901-mRNA-1"/>
    </source>
</evidence>
<feature type="domain" description="Fibronectin type-III" evidence="2">
    <location>
        <begin position="319"/>
        <end position="428"/>
    </location>
</feature>